<dbReference type="Proteomes" id="UP001223586">
    <property type="component" value="Unassembled WGS sequence"/>
</dbReference>
<dbReference type="PANTHER" id="PTHR30615">
    <property type="entry name" value="UNCHARACTERIZED PROTEIN YJBQ-RELATED"/>
    <property type="match status" value="1"/>
</dbReference>
<comment type="similarity">
    <text evidence="1">Belongs to the UPF0047 family.</text>
</comment>
<gene>
    <name evidence="2" type="ORF">J2S08_003154</name>
</gene>
<evidence type="ECO:0000256" key="1">
    <source>
        <dbReference type="ARBA" id="ARBA00005534"/>
    </source>
</evidence>
<dbReference type="RefSeq" id="WP_307231131.1">
    <property type="nucleotide sequence ID" value="NZ_JAUSTT010000020.1"/>
</dbReference>
<protein>
    <submittedName>
        <fullName evidence="2">Thiamine phosphate synthase YjbQ (UPF0047 family)</fullName>
    </submittedName>
</protein>
<organism evidence="2 3">
    <name type="scientific">Bacillus chungangensis</name>
    <dbReference type="NCBI Taxonomy" id="587633"/>
    <lineage>
        <taxon>Bacteria</taxon>
        <taxon>Bacillati</taxon>
        <taxon>Bacillota</taxon>
        <taxon>Bacilli</taxon>
        <taxon>Bacillales</taxon>
        <taxon>Bacillaceae</taxon>
        <taxon>Bacillus</taxon>
    </lineage>
</organism>
<proteinExistence type="inferred from homology"/>
<sequence>MAVYSGKLILPSHGNRVTYHEVTEQVKEHVAKSGIQEGICTVASPHTTCSVIFEELSYDKNYYGYEYLQVDLNNLLEKLIPRCVTEGQYFHPGPNHIKVGLEDFKGKISPDAYTMLNTDAHLKSTLLGTSETFVIENGEMQIGLVGYIYFIDWDQIRKRDRTCHIKIIGEY</sequence>
<dbReference type="Pfam" id="PF01894">
    <property type="entry name" value="YjbQ"/>
    <property type="match status" value="1"/>
</dbReference>
<dbReference type="Gene3D" id="2.60.120.460">
    <property type="entry name" value="YjbQ-like"/>
    <property type="match status" value="1"/>
</dbReference>
<dbReference type="InterPro" id="IPR001602">
    <property type="entry name" value="UPF0047_YjbQ-like"/>
</dbReference>
<evidence type="ECO:0000313" key="3">
    <source>
        <dbReference type="Proteomes" id="UP001223586"/>
    </source>
</evidence>
<dbReference type="InterPro" id="IPR035917">
    <property type="entry name" value="YjbQ-like_sf"/>
</dbReference>
<accession>A0ABT9WVN9</accession>
<dbReference type="PANTHER" id="PTHR30615:SF8">
    <property type="entry name" value="UPF0047 PROTEIN C4A8.02C"/>
    <property type="match status" value="1"/>
</dbReference>
<keyword evidence="3" id="KW-1185">Reference proteome</keyword>
<reference evidence="2 3" key="1">
    <citation type="submission" date="2023-07" db="EMBL/GenBank/DDBJ databases">
        <title>Genomic Encyclopedia of Type Strains, Phase IV (KMG-IV): sequencing the most valuable type-strain genomes for metagenomic binning, comparative biology and taxonomic classification.</title>
        <authorList>
            <person name="Goeker M."/>
        </authorList>
    </citation>
    <scope>NUCLEOTIDE SEQUENCE [LARGE SCALE GENOMIC DNA]</scope>
    <source>
        <strain evidence="2 3">DSM 23837</strain>
    </source>
</reference>
<dbReference type="SUPFAM" id="SSF111038">
    <property type="entry name" value="YjbQ-like"/>
    <property type="match status" value="1"/>
</dbReference>
<evidence type="ECO:0000313" key="2">
    <source>
        <dbReference type="EMBL" id="MDQ0177275.1"/>
    </source>
</evidence>
<name>A0ABT9WVN9_9BACI</name>
<comment type="caution">
    <text evidence="2">The sequence shown here is derived from an EMBL/GenBank/DDBJ whole genome shotgun (WGS) entry which is preliminary data.</text>
</comment>
<dbReference type="EMBL" id="JAUSTT010000020">
    <property type="protein sequence ID" value="MDQ0177275.1"/>
    <property type="molecule type" value="Genomic_DNA"/>
</dbReference>